<organism evidence="1 2">
    <name type="scientific">Hyalomma asiaticum</name>
    <name type="common">Tick</name>
    <dbReference type="NCBI Taxonomy" id="266040"/>
    <lineage>
        <taxon>Eukaryota</taxon>
        <taxon>Metazoa</taxon>
        <taxon>Ecdysozoa</taxon>
        <taxon>Arthropoda</taxon>
        <taxon>Chelicerata</taxon>
        <taxon>Arachnida</taxon>
        <taxon>Acari</taxon>
        <taxon>Parasitiformes</taxon>
        <taxon>Ixodida</taxon>
        <taxon>Ixodoidea</taxon>
        <taxon>Ixodidae</taxon>
        <taxon>Hyalomminae</taxon>
        <taxon>Hyalomma</taxon>
    </lineage>
</organism>
<sequence length="290" mass="32458">MLGAVLVSSLVISLAKHDYRLWKGNANNKRRWVYDFCETVWELIANILCEASAVTPTSGPARIVTGAFWVLVIVMSTSFAGQMKASMMVKKETDRVDSVRDIARRPSLKPYLPQGSSIVTYIRDSQEPSYQRVWRMAQRHASVLPIKHIVTPKAMREAMRSEAVMIASRASHSVEGEKACTANDTRGELYVGRTPFYTFNSVLYLNRRLEPWLREGISNRILRLLEAGVIQKWWRESAGQWEGCGQADSGDTLSFENFQGIFALCAGVLCLAATCLLLECAVAAACKTRR</sequence>
<comment type="caution">
    <text evidence="1">The sequence shown here is derived from an EMBL/GenBank/DDBJ whole genome shotgun (WGS) entry which is preliminary data.</text>
</comment>
<accession>A0ACB7RY36</accession>
<evidence type="ECO:0000313" key="1">
    <source>
        <dbReference type="EMBL" id="KAH6927300.1"/>
    </source>
</evidence>
<evidence type="ECO:0000313" key="2">
    <source>
        <dbReference type="Proteomes" id="UP000821845"/>
    </source>
</evidence>
<keyword evidence="2" id="KW-1185">Reference proteome</keyword>
<dbReference type="EMBL" id="CM023486">
    <property type="protein sequence ID" value="KAH6927300.1"/>
    <property type="molecule type" value="Genomic_DNA"/>
</dbReference>
<name>A0ACB7RY36_HYAAI</name>
<gene>
    <name evidence="1" type="ORF">HPB50_001599</name>
</gene>
<reference evidence="1" key="1">
    <citation type="submission" date="2020-05" db="EMBL/GenBank/DDBJ databases">
        <title>Large-scale comparative analyses of tick genomes elucidate their genetic diversity and vector capacities.</title>
        <authorList>
            <person name="Jia N."/>
            <person name="Wang J."/>
            <person name="Shi W."/>
            <person name="Du L."/>
            <person name="Sun Y."/>
            <person name="Zhan W."/>
            <person name="Jiang J."/>
            <person name="Wang Q."/>
            <person name="Zhang B."/>
            <person name="Ji P."/>
            <person name="Sakyi L.B."/>
            <person name="Cui X."/>
            <person name="Yuan T."/>
            <person name="Jiang B."/>
            <person name="Yang W."/>
            <person name="Lam T.T.-Y."/>
            <person name="Chang Q."/>
            <person name="Ding S."/>
            <person name="Wang X."/>
            <person name="Zhu J."/>
            <person name="Ruan X."/>
            <person name="Zhao L."/>
            <person name="Wei J."/>
            <person name="Que T."/>
            <person name="Du C."/>
            <person name="Cheng J."/>
            <person name="Dai P."/>
            <person name="Han X."/>
            <person name="Huang E."/>
            <person name="Gao Y."/>
            <person name="Liu J."/>
            <person name="Shao H."/>
            <person name="Ye R."/>
            <person name="Li L."/>
            <person name="Wei W."/>
            <person name="Wang X."/>
            <person name="Wang C."/>
            <person name="Yang T."/>
            <person name="Huo Q."/>
            <person name="Li W."/>
            <person name="Guo W."/>
            <person name="Chen H."/>
            <person name="Zhou L."/>
            <person name="Ni X."/>
            <person name="Tian J."/>
            <person name="Zhou Y."/>
            <person name="Sheng Y."/>
            <person name="Liu T."/>
            <person name="Pan Y."/>
            <person name="Xia L."/>
            <person name="Li J."/>
            <person name="Zhao F."/>
            <person name="Cao W."/>
        </authorList>
    </citation>
    <scope>NUCLEOTIDE SEQUENCE</scope>
    <source>
        <strain evidence="1">Hyas-2018</strain>
    </source>
</reference>
<dbReference type="Proteomes" id="UP000821845">
    <property type="component" value="Chromosome 6"/>
</dbReference>
<proteinExistence type="predicted"/>
<protein>
    <submittedName>
        <fullName evidence="1">Uncharacterized protein</fullName>
    </submittedName>
</protein>